<gene>
    <name evidence="1" type="ORF">C8N35_103156</name>
</gene>
<dbReference type="EMBL" id="QAYG01000003">
    <property type="protein sequence ID" value="PTW60975.1"/>
    <property type="molecule type" value="Genomic_DNA"/>
</dbReference>
<dbReference type="OrthoDB" id="9804920at2"/>
<dbReference type="PANTHER" id="PTHR10443:SF12">
    <property type="entry name" value="DIPEPTIDASE"/>
    <property type="match status" value="1"/>
</dbReference>
<name>A0A2T5VB47_9HYPH</name>
<dbReference type="PANTHER" id="PTHR10443">
    <property type="entry name" value="MICROSOMAL DIPEPTIDASE"/>
    <property type="match status" value="1"/>
</dbReference>
<organism evidence="1 2">
    <name type="scientific">Breoghania corrubedonensis</name>
    <dbReference type="NCBI Taxonomy" id="665038"/>
    <lineage>
        <taxon>Bacteria</taxon>
        <taxon>Pseudomonadati</taxon>
        <taxon>Pseudomonadota</taxon>
        <taxon>Alphaproteobacteria</taxon>
        <taxon>Hyphomicrobiales</taxon>
        <taxon>Stappiaceae</taxon>
        <taxon>Breoghania</taxon>
    </lineage>
</organism>
<dbReference type="PROSITE" id="PS51365">
    <property type="entry name" value="RENAL_DIPEPTIDASE_2"/>
    <property type="match status" value="1"/>
</dbReference>
<keyword evidence="2" id="KW-1185">Reference proteome</keyword>
<evidence type="ECO:0000313" key="2">
    <source>
        <dbReference type="Proteomes" id="UP000244081"/>
    </source>
</evidence>
<dbReference type="AlphaFoldDB" id="A0A2T5VB47"/>
<dbReference type="Gene3D" id="3.20.20.140">
    <property type="entry name" value="Metal-dependent hydrolases"/>
    <property type="match status" value="1"/>
</dbReference>
<reference evidence="1 2" key="1">
    <citation type="submission" date="2018-04" db="EMBL/GenBank/DDBJ databases">
        <title>Genomic Encyclopedia of Archaeal and Bacterial Type Strains, Phase II (KMG-II): from individual species to whole genera.</title>
        <authorList>
            <person name="Goeker M."/>
        </authorList>
    </citation>
    <scope>NUCLEOTIDE SEQUENCE [LARGE SCALE GENOMIC DNA]</scope>
    <source>
        <strain evidence="1 2">DSM 23382</strain>
    </source>
</reference>
<proteinExistence type="predicted"/>
<dbReference type="SUPFAM" id="SSF51556">
    <property type="entry name" value="Metallo-dependent hydrolases"/>
    <property type="match status" value="1"/>
</dbReference>
<dbReference type="InterPro" id="IPR008257">
    <property type="entry name" value="Pept_M19"/>
</dbReference>
<dbReference type="GO" id="GO:0006508">
    <property type="term" value="P:proteolysis"/>
    <property type="evidence" value="ECO:0007669"/>
    <property type="project" value="InterPro"/>
</dbReference>
<protein>
    <submittedName>
        <fullName evidence="1">Dipeptidase AC</fullName>
    </submittedName>
</protein>
<dbReference type="Pfam" id="PF01244">
    <property type="entry name" value="Peptidase_M19"/>
    <property type="match status" value="1"/>
</dbReference>
<dbReference type="GO" id="GO:0070573">
    <property type="term" value="F:metallodipeptidase activity"/>
    <property type="evidence" value="ECO:0007669"/>
    <property type="project" value="InterPro"/>
</dbReference>
<dbReference type="CDD" id="cd01301">
    <property type="entry name" value="rDP_like"/>
    <property type="match status" value="1"/>
</dbReference>
<dbReference type="RefSeq" id="WP_107989797.1">
    <property type="nucleotide sequence ID" value="NZ_QAYG01000003.1"/>
</dbReference>
<evidence type="ECO:0000313" key="1">
    <source>
        <dbReference type="EMBL" id="PTW60975.1"/>
    </source>
</evidence>
<dbReference type="InterPro" id="IPR032466">
    <property type="entry name" value="Metal_Hydrolase"/>
</dbReference>
<comment type="caution">
    <text evidence="1">The sequence shown here is derived from an EMBL/GenBank/DDBJ whole genome shotgun (WGS) entry which is preliminary data.</text>
</comment>
<accession>A0A2T5VB47</accession>
<dbReference type="Proteomes" id="UP000244081">
    <property type="component" value="Unassembled WGS sequence"/>
</dbReference>
<sequence length="349" mass="37584">MTTPRIAVFDGHNDTLLRMELDAGTEKERSFFEPGVNGHIDLPRAQAGGFAGGFFAMFVPSHIASGQAYRPNDPANFAALEQPVAKQMTDRLMARARSMEEERPDAVAICRSSSQIRDAMAAGRIAMLLHIEGAEAIDTDFTALEEFHGRGLRSLGIVWSRANVFGAGAPMRCPSSPDTGPGLTDAGVELVRACNRLGILVDLSHLTEKGFWDVARVTTRPLVATHSNAHAICPSARNLTDRQLDAIAETGGVVGLNFHVAFLRPDGAFNSDTPLETMVRHVDHLVARLGPEGVAIGSDFDGCMVSRAIGDAAGLQKLFDALRKAGYDEPLLRRIGSENWLSVLERSGI</sequence>